<feature type="transmembrane region" description="Helical" evidence="10">
    <location>
        <begin position="211"/>
        <end position="229"/>
    </location>
</feature>
<dbReference type="AlphaFoldDB" id="A0A846HDW2"/>
<comment type="similarity">
    <text evidence="8">Belongs to the glycosyltransferase 2 family. CrtQ subfamily.</text>
</comment>
<dbReference type="Gene3D" id="3.90.550.10">
    <property type="entry name" value="Spore Coat Polysaccharide Biosynthesis Protein SpsA, Chain A"/>
    <property type="match status" value="1"/>
</dbReference>
<proteinExistence type="inferred from homology"/>
<evidence type="ECO:0000313" key="13">
    <source>
        <dbReference type="Proteomes" id="UP000031549"/>
    </source>
</evidence>
<comment type="caution">
    <text evidence="12">The sequence shown here is derived from an EMBL/GenBank/DDBJ whole genome shotgun (WGS) entry which is preliminary data.</text>
</comment>
<evidence type="ECO:0000256" key="1">
    <source>
        <dbReference type="ARBA" id="ARBA00004236"/>
    </source>
</evidence>
<evidence type="ECO:0000256" key="3">
    <source>
        <dbReference type="ARBA" id="ARBA00022676"/>
    </source>
</evidence>
<keyword evidence="3" id="KW-0328">Glycosyltransferase</keyword>
<evidence type="ECO:0000313" key="12">
    <source>
        <dbReference type="EMBL" id="NEU75515.1"/>
    </source>
</evidence>
<name>A0A846HDW2_9CYAN</name>
<dbReference type="InterPro" id="IPR026461">
    <property type="entry name" value="Trfase_2_rSAM/seldom_assoc"/>
</dbReference>
<dbReference type="InterPro" id="IPR001173">
    <property type="entry name" value="Glyco_trans_2-like"/>
</dbReference>
<dbReference type="NCBIfam" id="TIGR04283">
    <property type="entry name" value="glyco_like_mftF"/>
    <property type="match status" value="1"/>
</dbReference>
<evidence type="ECO:0000256" key="9">
    <source>
        <dbReference type="ARBA" id="ARBA00040345"/>
    </source>
</evidence>
<keyword evidence="5 10" id="KW-0472">Membrane</keyword>
<evidence type="ECO:0000259" key="11">
    <source>
        <dbReference type="Pfam" id="PF00535"/>
    </source>
</evidence>
<dbReference type="SUPFAM" id="SSF53448">
    <property type="entry name" value="Nucleotide-diphospho-sugar transferases"/>
    <property type="match status" value="1"/>
</dbReference>
<comment type="function">
    <text evidence="6">Catalyzes the glycosylation of 4,4'-diaponeurosporenoate, i.e. the esterification of glucose at the C1'' position with the carboxyl group of 4,4'-diaponeurosporenic acid, to form glycosyl-4,4'-diaponeurosporenoate. This is a step in the biosynthesis of staphyloxanthin, an orange pigment present in most staphylococci strains.</text>
</comment>
<dbReference type="GO" id="GO:0016757">
    <property type="term" value="F:glycosyltransferase activity"/>
    <property type="evidence" value="ECO:0007669"/>
    <property type="project" value="UniProtKB-KW"/>
</dbReference>
<sequence length="243" mass="27069">MSRVSIIIPTLNEAKCLGRTLRHLSLLTPPAWEVLVVDGGSSDETIAIAQTAGVQVISAKQCGRAAQSNQGAEVATGEILCFLHADTLVSDDLVTVIEQTLADKTVVAGGFISLMAGEKTTRWGVSLHNWLKTYYAPLLFRPHLFFQGLRLLFGDQVIFARRADFWECGGFDSNLPIMEEADLCIKIVRRGKIRLVNRIVQSSDRRVAKWGFFKATAIYLYIGFLWGVGVSPQYLKQFYKDIR</sequence>
<organism evidence="12 13">
    <name type="scientific">Hassallia byssoidea VB512170</name>
    <dbReference type="NCBI Taxonomy" id="1304833"/>
    <lineage>
        <taxon>Bacteria</taxon>
        <taxon>Bacillati</taxon>
        <taxon>Cyanobacteriota</taxon>
        <taxon>Cyanophyceae</taxon>
        <taxon>Nostocales</taxon>
        <taxon>Tolypothrichaceae</taxon>
        <taxon>Hassallia</taxon>
    </lineage>
</organism>
<keyword evidence="2" id="KW-1003">Cell membrane</keyword>
<dbReference type="PANTHER" id="PTHR43646:SF2">
    <property type="entry name" value="GLYCOSYLTRANSFERASE 2-LIKE DOMAIN-CONTAINING PROTEIN"/>
    <property type="match status" value="1"/>
</dbReference>
<dbReference type="RefSeq" id="WP_163519137.1">
    <property type="nucleotide sequence ID" value="NZ_JTCM02000071.1"/>
</dbReference>
<evidence type="ECO:0000256" key="8">
    <source>
        <dbReference type="ARBA" id="ARBA00038120"/>
    </source>
</evidence>
<keyword evidence="10" id="KW-0812">Transmembrane</keyword>
<comment type="subcellular location">
    <subcellularLocation>
        <location evidence="1">Cell membrane</location>
    </subcellularLocation>
</comment>
<keyword evidence="13" id="KW-1185">Reference proteome</keyword>
<keyword evidence="10" id="KW-1133">Transmembrane helix</keyword>
<dbReference type="Proteomes" id="UP000031549">
    <property type="component" value="Unassembled WGS sequence"/>
</dbReference>
<comment type="pathway">
    <text evidence="7">Carotenoid biosynthesis; staphyloxanthin biosynthesis; staphyloxanthin from farnesyl diphosphate: step 4/5.</text>
</comment>
<keyword evidence="4 12" id="KW-0808">Transferase</keyword>
<gene>
    <name evidence="12" type="ORF">PI95_023885</name>
</gene>
<evidence type="ECO:0000256" key="6">
    <source>
        <dbReference type="ARBA" id="ARBA00037281"/>
    </source>
</evidence>
<protein>
    <recommendedName>
        <fullName evidence="9">4,4'-diaponeurosporenoate glycosyltransferase</fullName>
    </recommendedName>
</protein>
<dbReference type="PANTHER" id="PTHR43646">
    <property type="entry name" value="GLYCOSYLTRANSFERASE"/>
    <property type="match status" value="1"/>
</dbReference>
<evidence type="ECO:0000256" key="5">
    <source>
        <dbReference type="ARBA" id="ARBA00023136"/>
    </source>
</evidence>
<dbReference type="EMBL" id="JTCM02000071">
    <property type="protein sequence ID" value="NEU75515.1"/>
    <property type="molecule type" value="Genomic_DNA"/>
</dbReference>
<accession>A0A846HDW2</accession>
<dbReference type="InterPro" id="IPR029044">
    <property type="entry name" value="Nucleotide-diphossugar_trans"/>
</dbReference>
<evidence type="ECO:0000256" key="2">
    <source>
        <dbReference type="ARBA" id="ARBA00022475"/>
    </source>
</evidence>
<reference evidence="12 13" key="1">
    <citation type="journal article" date="2015" name="Genome Announc.">
        <title>Draft Genome Sequence of Cyanobacterium Hassallia byssoidea Strain VB512170, Isolated from Monuments in India.</title>
        <authorList>
            <person name="Singh D."/>
            <person name="Chandrababunaidu M.M."/>
            <person name="Panda A."/>
            <person name="Sen D."/>
            <person name="Bhattacharyya S."/>
            <person name="Adhikary S.P."/>
            <person name="Tripathy S."/>
        </authorList>
    </citation>
    <scope>NUCLEOTIDE SEQUENCE [LARGE SCALE GENOMIC DNA]</scope>
    <source>
        <strain evidence="12 13">VB512170</strain>
    </source>
</reference>
<dbReference type="CDD" id="cd02522">
    <property type="entry name" value="GT_2_like_a"/>
    <property type="match status" value="1"/>
</dbReference>
<dbReference type="Pfam" id="PF00535">
    <property type="entry name" value="Glycos_transf_2"/>
    <property type="match status" value="1"/>
</dbReference>
<evidence type="ECO:0000256" key="10">
    <source>
        <dbReference type="SAM" id="Phobius"/>
    </source>
</evidence>
<dbReference type="GO" id="GO:0005886">
    <property type="term" value="C:plasma membrane"/>
    <property type="evidence" value="ECO:0007669"/>
    <property type="project" value="UniProtKB-SubCell"/>
</dbReference>
<evidence type="ECO:0000256" key="7">
    <source>
        <dbReference type="ARBA" id="ARBA00037904"/>
    </source>
</evidence>
<evidence type="ECO:0000256" key="4">
    <source>
        <dbReference type="ARBA" id="ARBA00022679"/>
    </source>
</evidence>
<feature type="domain" description="Glycosyltransferase 2-like" evidence="11">
    <location>
        <begin position="5"/>
        <end position="135"/>
    </location>
</feature>